<feature type="region of interest" description="Disordered" evidence="1">
    <location>
        <begin position="330"/>
        <end position="353"/>
    </location>
</feature>
<name>A0A160T6S9_9CHLR</name>
<dbReference type="Proteomes" id="UP000215027">
    <property type="component" value="Chromosome I"/>
</dbReference>
<reference evidence="4" key="1">
    <citation type="submission" date="2016-01" db="EMBL/GenBank/DDBJ databases">
        <authorList>
            <person name="Mcilroy J.S."/>
            <person name="Karst M S."/>
            <person name="Albertsen M."/>
        </authorList>
    </citation>
    <scope>NUCLEOTIDE SEQUENCE</scope>
    <source>
        <strain evidence="4">Cfx-K</strain>
    </source>
</reference>
<feature type="domain" description="Beta-lactamase class A catalytic" evidence="3">
    <location>
        <begin position="224"/>
        <end position="445"/>
    </location>
</feature>
<dbReference type="InterPro" id="IPR000871">
    <property type="entry name" value="Beta-lactam_class-A"/>
</dbReference>
<keyword evidence="2" id="KW-0812">Transmembrane</keyword>
<keyword evidence="2" id="KW-1133">Transmembrane helix</keyword>
<evidence type="ECO:0000313" key="5">
    <source>
        <dbReference type="Proteomes" id="UP000215027"/>
    </source>
</evidence>
<dbReference type="RefSeq" id="WP_157913162.1">
    <property type="nucleotide sequence ID" value="NZ_LN890655.1"/>
</dbReference>
<keyword evidence="2" id="KW-0472">Membrane</keyword>
<protein>
    <recommendedName>
        <fullName evidence="3">Beta-lactamase class A catalytic domain-containing protein</fullName>
    </recommendedName>
</protein>
<dbReference type="InterPro" id="IPR045155">
    <property type="entry name" value="Beta-lactam_cat"/>
</dbReference>
<dbReference type="Pfam" id="PF13354">
    <property type="entry name" value="Beta-lactamase2"/>
    <property type="match status" value="1"/>
</dbReference>
<feature type="transmembrane region" description="Helical" evidence="2">
    <location>
        <begin position="7"/>
        <end position="29"/>
    </location>
</feature>
<gene>
    <name evidence="4" type="ORF">CFX0092_A2867</name>
</gene>
<evidence type="ECO:0000256" key="1">
    <source>
        <dbReference type="SAM" id="MobiDB-lite"/>
    </source>
</evidence>
<dbReference type="SUPFAM" id="SSF56601">
    <property type="entry name" value="beta-lactamase/transpeptidase-like"/>
    <property type="match status" value="1"/>
</dbReference>
<dbReference type="InterPro" id="IPR012338">
    <property type="entry name" value="Beta-lactam/transpept-like"/>
</dbReference>
<evidence type="ECO:0000313" key="4">
    <source>
        <dbReference type="EMBL" id="CUS04745.2"/>
    </source>
</evidence>
<dbReference type="GO" id="GO:0046677">
    <property type="term" value="P:response to antibiotic"/>
    <property type="evidence" value="ECO:0007669"/>
    <property type="project" value="InterPro"/>
</dbReference>
<dbReference type="KEGG" id="pbf:CFX0092_A2867"/>
<evidence type="ECO:0000256" key="2">
    <source>
        <dbReference type="SAM" id="Phobius"/>
    </source>
</evidence>
<dbReference type="GO" id="GO:0030655">
    <property type="term" value="P:beta-lactam antibiotic catabolic process"/>
    <property type="evidence" value="ECO:0007669"/>
    <property type="project" value="InterPro"/>
</dbReference>
<proteinExistence type="predicted"/>
<dbReference type="OrthoDB" id="138826at2"/>
<feature type="compositionally biased region" description="Polar residues" evidence="1">
    <location>
        <begin position="332"/>
        <end position="353"/>
    </location>
</feature>
<sequence length="500" mass="54765">MLRVLRRILLFTLLFVGAAFLLYQGFLFWRALDKLPPTTTIAGVAVGGLTPDAARDAVNDRYLSPVVVYNGEERAAELMPADAGFTIDTEGMLAQARAEWEKQEMWLRYVEFVVGISPQPIIIPIRARHDDAALAGQLDTIADFIDSPARGPQLLADTGEIQPGQSGLVTDRAASLHHLRSALYSPTDRQASLTLIEQPAPEWDIQVLQDAIENQLSAFEGFASVFILDLQTGEEVSINSDVAVSALSILKIAIFVEAYRALDAPPNEYEQELFLSTATASSNHSANLLLHVIAGEDNTYEGAEVLTAEMRRMGMLNSFMAIPYDATEVPSRPSTYSTPANANPSIDTRPDTSMQTTAEDIGGLLAMIYYCAQGEGGLLAVYPGEITQEECQAIVDLMIQNVEGNLIRFGVPDGVAVSHKHGWSFNEHGDAGIVYSPGGDFVIYTLLAQPESDWLSSEYSFPILREIARASYNYFNRENPYEGRAMDDLEELEEIRAGGN</sequence>
<dbReference type="PANTHER" id="PTHR35333">
    <property type="entry name" value="BETA-LACTAMASE"/>
    <property type="match status" value="1"/>
</dbReference>
<dbReference type="EMBL" id="LN890655">
    <property type="protein sequence ID" value="CUS04745.2"/>
    <property type="molecule type" value="Genomic_DNA"/>
</dbReference>
<accession>A0A160T6S9</accession>
<dbReference type="Gene3D" id="3.40.710.10">
    <property type="entry name" value="DD-peptidase/beta-lactamase superfamily"/>
    <property type="match status" value="1"/>
</dbReference>
<dbReference type="AlphaFoldDB" id="A0A160T6S9"/>
<dbReference type="PANTHER" id="PTHR35333:SF3">
    <property type="entry name" value="BETA-LACTAMASE-TYPE TRANSPEPTIDASE FOLD CONTAINING PROTEIN"/>
    <property type="match status" value="1"/>
</dbReference>
<keyword evidence="5" id="KW-1185">Reference proteome</keyword>
<dbReference type="GO" id="GO:0008800">
    <property type="term" value="F:beta-lactamase activity"/>
    <property type="evidence" value="ECO:0007669"/>
    <property type="project" value="InterPro"/>
</dbReference>
<evidence type="ECO:0000259" key="3">
    <source>
        <dbReference type="Pfam" id="PF13354"/>
    </source>
</evidence>
<organism evidence="4 5">
    <name type="scientific">Candidatus Promineifilum breve</name>
    <dbReference type="NCBI Taxonomy" id="1806508"/>
    <lineage>
        <taxon>Bacteria</taxon>
        <taxon>Bacillati</taxon>
        <taxon>Chloroflexota</taxon>
        <taxon>Ardenticatenia</taxon>
        <taxon>Candidatus Promineifilales</taxon>
        <taxon>Candidatus Promineifilaceae</taxon>
        <taxon>Candidatus Promineifilum</taxon>
    </lineage>
</organism>